<protein>
    <submittedName>
        <fullName evidence="1">Uncharacterized protein</fullName>
    </submittedName>
</protein>
<sequence length="65" mass="7268">MTGGRTTSSAGKWTGSSRPADHRGTYMSPGGCRTAGRQDTERGHRGRFQRADGTWPSRWDLWTNR</sequence>
<comment type="caution">
    <text evidence="1">The sequence shown here is derived from an EMBL/GenBank/DDBJ whole genome shotgun (WGS) entry which is preliminary data.</text>
</comment>
<accession>A0ACC4WHI3</accession>
<proteinExistence type="predicted"/>
<reference evidence="1" key="1">
    <citation type="submission" date="2015-07" db="EMBL/GenBank/DDBJ databases">
        <title>Draft genome sequence of Streptomyces fradiae, a resistant strain to nitron-oligomycin.</title>
        <authorList>
            <person name="Vatlin A.A."/>
            <person name="Bekker O.B."/>
            <person name="Danilenko V.N."/>
        </authorList>
    </citation>
    <scope>NUCLEOTIDE SEQUENCE</scope>
    <source>
        <strain evidence="1">Olg1-1</strain>
    </source>
</reference>
<gene>
    <name evidence="1" type="ORF">ADZ36_03005</name>
</gene>
<evidence type="ECO:0000313" key="1">
    <source>
        <dbReference type="EMBL" id="KNE83913.1"/>
    </source>
</evidence>
<organism evidence="1 2">
    <name type="scientific">Streptomyces fradiae</name>
    <name type="common">Streptomyces roseoflavus</name>
    <dbReference type="NCBI Taxonomy" id="1906"/>
    <lineage>
        <taxon>Bacteria</taxon>
        <taxon>Bacillati</taxon>
        <taxon>Actinomycetota</taxon>
        <taxon>Actinomycetes</taxon>
        <taxon>Kitasatosporales</taxon>
        <taxon>Streptomycetaceae</taxon>
        <taxon>Streptomyces</taxon>
    </lineage>
</organism>
<dbReference type="EMBL" id="LGSP01000003">
    <property type="protein sequence ID" value="KNE83913.1"/>
    <property type="molecule type" value="Genomic_DNA"/>
</dbReference>
<dbReference type="Proteomes" id="UP000037185">
    <property type="component" value="Unassembled WGS sequence"/>
</dbReference>
<evidence type="ECO:0000313" key="2">
    <source>
        <dbReference type="Proteomes" id="UP000037185"/>
    </source>
</evidence>
<keyword evidence="2" id="KW-1185">Reference proteome</keyword>
<name>A0ACC4WHI3_STRFR</name>